<dbReference type="Pfam" id="PF00990">
    <property type="entry name" value="GGDEF"/>
    <property type="match status" value="1"/>
</dbReference>
<dbReference type="AlphaFoldDB" id="A0A2D3WPE8"/>
<proteinExistence type="predicted"/>
<name>A0A2D3WPE8_9BACT</name>
<organism evidence="2 3">
    <name type="scientific">Sulfuricurvum kujiense</name>
    <dbReference type="NCBI Taxonomy" id="148813"/>
    <lineage>
        <taxon>Bacteria</taxon>
        <taxon>Pseudomonadati</taxon>
        <taxon>Campylobacterota</taxon>
        <taxon>Epsilonproteobacteria</taxon>
        <taxon>Campylobacterales</taxon>
        <taxon>Sulfurimonadaceae</taxon>
        <taxon>Sulfuricurvum</taxon>
    </lineage>
</organism>
<dbReference type="InterPro" id="IPR000160">
    <property type="entry name" value="GGDEF_dom"/>
</dbReference>
<evidence type="ECO:0000259" key="1">
    <source>
        <dbReference type="PROSITE" id="PS50887"/>
    </source>
</evidence>
<dbReference type="InterPro" id="IPR043128">
    <property type="entry name" value="Rev_trsase/Diguanyl_cyclase"/>
</dbReference>
<dbReference type="Gene3D" id="3.30.70.270">
    <property type="match status" value="1"/>
</dbReference>
<sequence>MSFSEKEVFLITENDVCSKLFQSAIDTQTNLIILMHHNTPVLFNKAFQTFTGMPNVKMFLREFGSLLNRFVPHDAYFHPGKVENPDMWTKDFLNLPEEERVVSMINYRAEPYAFAVTLDQPVEEYTIVSFTDISQDLIKRIMIENDVSIDKESGAFNKDYFIHTAKSFQNASEFNKKAIGITMIEMASSDTNAEKYLHDFSSSIKCNIRQSDMLVRWDKKIFLLAYLIDSADNAMKFSRKLLGVMREEPFENLKSISMRLGTTMQTDNEEISDTISRAESALKKSSESSPTTLL</sequence>
<dbReference type="Proteomes" id="UP000228859">
    <property type="component" value="Unassembled WGS sequence"/>
</dbReference>
<protein>
    <recommendedName>
        <fullName evidence="1">GGDEF domain-containing protein</fullName>
    </recommendedName>
</protein>
<dbReference type="InterPro" id="IPR029787">
    <property type="entry name" value="Nucleotide_cyclase"/>
</dbReference>
<comment type="caution">
    <text evidence="2">The sequence shown here is derived from an EMBL/GenBank/DDBJ whole genome shotgun (WGS) entry which is preliminary data.</text>
</comment>
<dbReference type="EMBL" id="DLUI01000041">
    <property type="protein sequence ID" value="DAB39129.1"/>
    <property type="molecule type" value="Genomic_DNA"/>
</dbReference>
<dbReference type="PROSITE" id="PS50887">
    <property type="entry name" value="GGDEF"/>
    <property type="match status" value="1"/>
</dbReference>
<reference evidence="2 3" key="1">
    <citation type="journal article" date="2017" name="Front. Microbiol.">
        <title>Comparative Genomic Analysis of the Class Epsilonproteobacteria and Proposed Reclassification to Epsilonbacteraeota (phyl. nov.).</title>
        <authorList>
            <person name="Waite D.W."/>
            <person name="Vanwonterghem I."/>
            <person name="Rinke C."/>
            <person name="Parks D.H."/>
            <person name="Zhang Y."/>
            <person name="Takai K."/>
            <person name="Sievert S.M."/>
            <person name="Simon J."/>
            <person name="Campbell B.J."/>
            <person name="Hanson T.E."/>
            <person name="Woyke T."/>
            <person name="Klotz M.G."/>
            <person name="Hugenholtz P."/>
        </authorList>
    </citation>
    <scope>NUCLEOTIDE SEQUENCE [LARGE SCALE GENOMIC DNA]</scope>
    <source>
        <strain evidence="2">UBA12443</strain>
    </source>
</reference>
<gene>
    <name evidence="2" type="ORF">CFH83_02410</name>
</gene>
<evidence type="ECO:0000313" key="2">
    <source>
        <dbReference type="EMBL" id="DAB39129.1"/>
    </source>
</evidence>
<accession>A0A2D3WPE8</accession>
<feature type="domain" description="GGDEF" evidence="1">
    <location>
        <begin position="177"/>
        <end position="294"/>
    </location>
</feature>
<dbReference type="SUPFAM" id="SSF55073">
    <property type="entry name" value="Nucleotide cyclase"/>
    <property type="match status" value="1"/>
</dbReference>
<evidence type="ECO:0000313" key="3">
    <source>
        <dbReference type="Proteomes" id="UP000228859"/>
    </source>
</evidence>
<dbReference type="RefSeq" id="WP_294893450.1">
    <property type="nucleotide sequence ID" value="NZ_DLUI01000041.1"/>
</dbReference>